<dbReference type="Gene3D" id="3.90.70.10">
    <property type="entry name" value="Cysteine proteinases"/>
    <property type="match status" value="1"/>
</dbReference>
<dbReference type="InterPro" id="IPR013128">
    <property type="entry name" value="Peptidase_C1A"/>
</dbReference>
<dbReference type="OMA" id="WTARINP"/>
<dbReference type="InterPro" id="IPR000668">
    <property type="entry name" value="Peptidase_C1A_C"/>
</dbReference>
<name>A0AAE8ZZ03_CAEBR</name>
<organism evidence="10 11">
    <name type="scientific">Caenorhabditis briggsae</name>
    <dbReference type="NCBI Taxonomy" id="6238"/>
    <lineage>
        <taxon>Eukaryota</taxon>
        <taxon>Metazoa</taxon>
        <taxon>Ecdysozoa</taxon>
        <taxon>Nematoda</taxon>
        <taxon>Chromadorea</taxon>
        <taxon>Rhabditida</taxon>
        <taxon>Rhabditina</taxon>
        <taxon>Rhabditomorpha</taxon>
        <taxon>Rhabditoidea</taxon>
        <taxon>Rhabditidae</taxon>
        <taxon>Peloderinae</taxon>
        <taxon>Caenorhabditis</taxon>
    </lineage>
</organism>
<evidence type="ECO:0000259" key="9">
    <source>
        <dbReference type="SMART" id="SM00645"/>
    </source>
</evidence>
<keyword evidence="5" id="KW-0788">Thiol protease</keyword>
<dbReference type="KEGG" id="cbr:CBG_06539"/>
<dbReference type="InterPro" id="IPR025661">
    <property type="entry name" value="Pept_asp_AS"/>
</dbReference>
<keyword evidence="6" id="KW-0865">Zymogen</keyword>
<comment type="similarity">
    <text evidence="1">Belongs to the peptidase C1 family.</text>
</comment>
<dbReference type="AlphaFoldDB" id="A0AAE8ZZ03"/>
<evidence type="ECO:0000313" key="10">
    <source>
        <dbReference type="EMBL" id="ULT88060.1"/>
    </source>
</evidence>
<dbReference type="SUPFAM" id="SSF54001">
    <property type="entry name" value="Cysteine proteinases"/>
    <property type="match status" value="1"/>
</dbReference>
<dbReference type="PRINTS" id="PR00705">
    <property type="entry name" value="PAPAIN"/>
</dbReference>
<dbReference type="InterPro" id="IPR025660">
    <property type="entry name" value="Pept_his_AS"/>
</dbReference>
<sequence>MMKAFVFAALLAVTLAFVPIDHQSFVETLTGKALVDYVNSAQSLFITEHVDVSEEFMKSRVMNVKYASPPPSDEIRATEVNTVLATIPETFDARTKWPKCKSIKLIRNQANCGSCWAFGAAEVISDRICIATKGARQPVISPMDMVDCCGEYCGYGCDGGYSIQALRWWVFDGVVTGGDYQGDGCKPYQFCNSAGCPDAVTPECALSCQSKYNTEYAKDKNFGTSAYYVGMTVNAIQTDIMTNGPVEASFKVYEDFYKYKSGVYKYIAGKMLGGHAIKIIGWGTENGTAYWLIANSWGTKWGENGFFKIRRGVNECGIENNVVAGKADVDTL</sequence>
<dbReference type="CDD" id="cd02620">
    <property type="entry name" value="Peptidase_C1A_CathepsinB"/>
    <property type="match status" value="1"/>
</dbReference>
<keyword evidence="3 8" id="KW-0732">Signal</keyword>
<dbReference type="GO" id="GO:0006508">
    <property type="term" value="P:proteolysis"/>
    <property type="evidence" value="ECO:0007669"/>
    <property type="project" value="UniProtKB-KW"/>
</dbReference>
<dbReference type="PROSITE" id="PS00639">
    <property type="entry name" value="THIOL_PROTEASE_HIS"/>
    <property type="match status" value="1"/>
</dbReference>
<dbReference type="PROSITE" id="PS00139">
    <property type="entry name" value="THIOL_PROTEASE_CYS"/>
    <property type="match status" value="1"/>
</dbReference>
<feature type="domain" description="Peptidase C1A papain C-terminal" evidence="9">
    <location>
        <begin position="87"/>
        <end position="326"/>
    </location>
</feature>
<dbReference type="SMART" id="SM00645">
    <property type="entry name" value="Pept_C1"/>
    <property type="match status" value="1"/>
</dbReference>
<proteinExistence type="inferred from homology"/>
<evidence type="ECO:0000256" key="7">
    <source>
        <dbReference type="ARBA" id="ARBA00023157"/>
    </source>
</evidence>
<dbReference type="InterPro" id="IPR000169">
    <property type="entry name" value="Pept_cys_AS"/>
</dbReference>
<dbReference type="EMBL" id="CP090895">
    <property type="protein sequence ID" value="ULT88060.1"/>
    <property type="molecule type" value="Genomic_DNA"/>
</dbReference>
<dbReference type="GO" id="GO:0008234">
    <property type="term" value="F:cysteine-type peptidase activity"/>
    <property type="evidence" value="ECO:0007669"/>
    <property type="project" value="UniProtKB-KW"/>
</dbReference>
<dbReference type="FunFam" id="3.90.70.10:FF:000031">
    <property type="entry name" value="Cathepsin B"/>
    <property type="match status" value="1"/>
</dbReference>
<keyword evidence="7" id="KW-1015">Disulfide bond</keyword>
<evidence type="ECO:0000256" key="3">
    <source>
        <dbReference type="ARBA" id="ARBA00022729"/>
    </source>
</evidence>
<dbReference type="PANTHER" id="PTHR12411">
    <property type="entry name" value="CYSTEINE PROTEASE FAMILY C1-RELATED"/>
    <property type="match status" value="1"/>
</dbReference>
<reference evidence="10 11" key="1">
    <citation type="submission" date="2022-02" db="EMBL/GenBank/DDBJ databases">
        <title>Chromosome-level reference genomes for two strains of Caenorhabditis briggsae: an improved platform for comparative genomics.</title>
        <authorList>
            <person name="Stevens L."/>
            <person name="Andersen E.C."/>
        </authorList>
    </citation>
    <scope>NUCLEOTIDE SEQUENCE [LARGE SCALE GENOMIC DNA]</scope>
    <source>
        <strain evidence="10">QX1410_ONT</strain>
        <tissue evidence="10">Whole-organism</tissue>
    </source>
</reference>
<feature type="chain" id="PRO_5042152064" description="Peptidase C1A papain C-terminal domain-containing protein" evidence="8">
    <location>
        <begin position="17"/>
        <end position="332"/>
    </location>
</feature>
<accession>A0AAE8ZZ03</accession>
<feature type="signal peptide" evidence="8">
    <location>
        <begin position="1"/>
        <end position="16"/>
    </location>
</feature>
<evidence type="ECO:0000256" key="8">
    <source>
        <dbReference type="SAM" id="SignalP"/>
    </source>
</evidence>
<evidence type="ECO:0000256" key="6">
    <source>
        <dbReference type="ARBA" id="ARBA00023145"/>
    </source>
</evidence>
<keyword evidence="2" id="KW-0645">Protease</keyword>
<evidence type="ECO:0000256" key="2">
    <source>
        <dbReference type="ARBA" id="ARBA00022670"/>
    </source>
</evidence>
<protein>
    <recommendedName>
        <fullName evidence="9">Peptidase C1A papain C-terminal domain-containing protein</fullName>
    </recommendedName>
</protein>
<evidence type="ECO:0000313" key="11">
    <source>
        <dbReference type="Proteomes" id="UP000827892"/>
    </source>
</evidence>
<gene>
    <name evidence="10" type="ORF">L3Y34_007331</name>
</gene>
<dbReference type="PROSITE" id="PS00640">
    <property type="entry name" value="THIOL_PROTEASE_ASN"/>
    <property type="match status" value="1"/>
</dbReference>
<dbReference type="Proteomes" id="UP000827892">
    <property type="component" value="Chromosome V"/>
</dbReference>
<evidence type="ECO:0000256" key="4">
    <source>
        <dbReference type="ARBA" id="ARBA00022801"/>
    </source>
</evidence>
<evidence type="ECO:0000256" key="1">
    <source>
        <dbReference type="ARBA" id="ARBA00008455"/>
    </source>
</evidence>
<dbReference type="InterPro" id="IPR038765">
    <property type="entry name" value="Papain-like_cys_pep_sf"/>
</dbReference>
<dbReference type="Pfam" id="PF00112">
    <property type="entry name" value="Peptidase_C1"/>
    <property type="match status" value="1"/>
</dbReference>
<evidence type="ECO:0000256" key="5">
    <source>
        <dbReference type="ARBA" id="ARBA00022807"/>
    </source>
</evidence>
<keyword evidence="4" id="KW-0378">Hydrolase</keyword>